<dbReference type="Gene3D" id="3.90.25.10">
    <property type="entry name" value="UDP-galactose 4-epimerase, domain 1"/>
    <property type="match status" value="1"/>
</dbReference>
<organism evidence="2 3">
    <name type="scientific">Acrocarpospora corrugata</name>
    <dbReference type="NCBI Taxonomy" id="35763"/>
    <lineage>
        <taxon>Bacteria</taxon>
        <taxon>Bacillati</taxon>
        <taxon>Actinomycetota</taxon>
        <taxon>Actinomycetes</taxon>
        <taxon>Streptosporangiales</taxon>
        <taxon>Streptosporangiaceae</taxon>
        <taxon>Acrocarpospora</taxon>
    </lineage>
</organism>
<dbReference type="OrthoDB" id="3505012at2"/>
<dbReference type="InterPro" id="IPR036291">
    <property type="entry name" value="NAD(P)-bd_dom_sf"/>
</dbReference>
<dbReference type="PANTHER" id="PTHR43245:SF13">
    <property type="entry name" value="UDP-D-APIOSE_UDP-D-XYLOSE SYNTHASE 2"/>
    <property type="match status" value="1"/>
</dbReference>
<proteinExistence type="predicted"/>
<dbReference type="InterPro" id="IPR050177">
    <property type="entry name" value="Lipid_A_modif_metabolic_enz"/>
</dbReference>
<gene>
    <name evidence="2" type="ORF">Acor_63730</name>
</gene>
<evidence type="ECO:0000313" key="2">
    <source>
        <dbReference type="EMBL" id="GES04305.1"/>
    </source>
</evidence>
<dbReference type="Proteomes" id="UP000334990">
    <property type="component" value="Unassembled WGS sequence"/>
</dbReference>
<dbReference type="EMBL" id="BLAD01000080">
    <property type="protein sequence ID" value="GES04305.1"/>
    <property type="molecule type" value="Genomic_DNA"/>
</dbReference>
<reference evidence="2 3" key="1">
    <citation type="submission" date="2019-10" db="EMBL/GenBank/DDBJ databases">
        <title>Whole genome shotgun sequence of Acrocarpospora corrugata NBRC 13972.</title>
        <authorList>
            <person name="Ichikawa N."/>
            <person name="Kimura A."/>
            <person name="Kitahashi Y."/>
            <person name="Komaki H."/>
            <person name="Oguchi A."/>
        </authorList>
    </citation>
    <scope>NUCLEOTIDE SEQUENCE [LARGE SCALE GENOMIC DNA]</scope>
    <source>
        <strain evidence="2 3">NBRC 13972</strain>
    </source>
</reference>
<accession>A0A5M3W5L6</accession>
<dbReference type="AlphaFoldDB" id="A0A5M3W5L6"/>
<name>A0A5M3W5L6_9ACTN</name>
<dbReference type="InterPro" id="IPR001509">
    <property type="entry name" value="Epimerase_deHydtase"/>
</dbReference>
<comment type="caution">
    <text evidence="2">The sequence shown here is derived from an EMBL/GenBank/DDBJ whole genome shotgun (WGS) entry which is preliminary data.</text>
</comment>
<dbReference type="PANTHER" id="PTHR43245">
    <property type="entry name" value="BIFUNCTIONAL POLYMYXIN RESISTANCE PROTEIN ARNA"/>
    <property type="match status" value="1"/>
</dbReference>
<dbReference type="Gene3D" id="3.40.50.720">
    <property type="entry name" value="NAD(P)-binding Rossmann-like Domain"/>
    <property type="match status" value="1"/>
</dbReference>
<protein>
    <submittedName>
        <fullName evidence="2">Putative UDP-glucose 4-epimerase GalE1</fullName>
    </submittedName>
</protein>
<dbReference type="Pfam" id="PF01370">
    <property type="entry name" value="Epimerase"/>
    <property type="match status" value="1"/>
</dbReference>
<dbReference type="SUPFAM" id="SSF51735">
    <property type="entry name" value="NAD(P)-binding Rossmann-fold domains"/>
    <property type="match status" value="1"/>
</dbReference>
<feature type="domain" description="NAD-dependent epimerase/dehydratase" evidence="1">
    <location>
        <begin position="3"/>
        <end position="231"/>
    </location>
</feature>
<keyword evidence="3" id="KW-1185">Reference proteome</keyword>
<sequence>MRILVTGGAGFIGSTLVDRLLVDGHEVLVVDDLSSGTHRNVDAPLHGLDVRDPALAEVAKNVEVVCHLAAQISVRRSVADPVLDAQVNVQGTVNVLESARRSGVRKVVFASSVAVYGTPAKIPVPADAALDPRSPYAASKLSAETYLSSYRALHGLEYTTLVLSNVYGPRQSPEGEAGVVAIFTDALLTGRPTVLFGDGGQTRDYIFVEDVVDGFARACGPRGDGRRFNLGTGLQTTDRDLHTLIAAAAGAPDLPALAPARLGDLPAMAVDPAPARDGLGWQPRTDLRTGLKITVDWVRNHGK</sequence>
<evidence type="ECO:0000313" key="3">
    <source>
        <dbReference type="Proteomes" id="UP000334990"/>
    </source>
</evidence>
<evidence type="ECO:0000259" key="1">
    <source>
        <dbReference type="Pfam" id="PF01370"/>
    </source>
</evidence>
<dbReference type="RefSeq" id="WP_155340413.1">
    <property type="nucleotide sequence ID" value="NZ_BAAABN010000043.1"/>
</dbReference>